<dbReference type="PANTHER" id="PTHR35526:SF3">
    <property type="entry name" value="ANTI-SIGMA-F FACTOR RSBW"/>
    <property type="match status" value="1"/>
</dbReference>
<reference evidence="3 4" key="1">
    <citation type="submission" date="2019-06" db="EMBL/GenBank/DDBJ databases">
        <title>Sequencing the genomes of 1000 actinobacteria strains.</title>
        <authorList>
            <person name="Klenk H.-P."/>
        </authorList>
    </citation>
    <scope>NUCLEOTIDE SEQUENCE [LARGE SCALE GENOMIC DNA]</scope>
    <source>
        <strain evidence="3 4">DSM 45015</strain>
    </source>
</reference>
<keyword evidence="1" id="KW-0723">Serine/threonine-protein kinase</keyword>
<dbReference type="AlphaFoldDB" id="A0A543N7F4"/>
<dbReference type="SUPFAM" id="SSF55874">
    <property type="entry name" value="ATPase domain of HSP90 chaperone/DNA topoisomerase II/histidine kinase"/>
    <property type="match status" value="1"/>
</dbReference>
<dbReference type="Pfam" id="PF13581">
    <property type="entry name" value="HATPase_c_2"/>
    <property type="match status" value="1"/>
</dbReference>
<dbReference type="InterPro" id="IPR036890">
    <property type="entry name" value="HATPase_C_sf"/>
</dbReference>
<name>A0A543N7F4_9ACTN</name>
<keyword evidence="3" id="KW-0808">Transferase</keyword>
<dbReference type="OrthoDB" id="3435913at2"/>
<evidence type="ECO:0000256" key="1">
    <source>
        <dbReference type="ARBA" id="ARBA00022527"/>
    </source>
</evidence>
<keyword evidence="3" id="KW-0418">Kinase</keyword>
<evidence type="ECO:0000313" key="3">
    <source>
        <dbReference type="EMBL" id="TQN27764.1"/>
    </source>
</evidence>
<evidence type="ECO:0000313" key="4">
    <source>
        <dbReference type="Proteomes" id="UP000317422"/>
    </source>
</evidence>
<proteinExistence type="predicted"/>
<dbReference type="CDD" id="cd16936">
    <property type="entry name" value="HATPase_RsbW-like"/>
    <property type="match status" value="1"/>
</dbReference>
<dbReference type="InterPro" id="IPR003594">
    <property type="entry name" value="HATPase_dom"/>
</dbReference>
<dbReference type="Proteomes" id="UP000317422">
    <property type="component" value="Unassembled WGS sequence"/>
</dbReference>
<dbReference type="Gene3D" id="3.30.565.10">
    <property type="entry name" value="Histidine kinase-like ATPase, C-terminal domain"/>
    <property type="match status" value="1"/>
</dbReference>
<accession>A0A543N7F4</accession>
<dbReference type="InterPro" id="IPR050267">
    <property type="entry name" value="Anti-sigma-factor_SerPK"/>
</dbReference>
<dbReference type="EMBL" id="VFQC01000003">
    <property type="protein sequence ID" value="TQN27764.1"/>
    <property type="molecule type" value="Genomic_DNA"/>
</dbReference>
<comment type="caution">
    <text evidence="3">The sequence shown here is derived from an EMBL/GenBank/DDBJ whole genome shotgun (WGS) entry which is preliminary data.</text>
</comment>
<dbReference type="PANTHER" id="PTHR35526">
    <property type="entry name" value="ANTI-SIGMA-F FACTOR RSBW-RELATED"/>
    <property type="match status" value="1"/>
</dbReference>
<keyword evidence="4" id="KW-1185">Reference proteome</keyword>
<sequence length="166" mass="17956">MSQEASNARYPQLPHRLPGYSTWPQLDSSARRHGGRFGPTPDQVAAARRWVRTITALPPSEANDLDVVVSELVTNALKHSASGQDGDITLRVGRLHTGSIRIAVTDNGPRIGQDPTFLHWPEADPGLDSGRGLLLVSEMSRRVGVLGEVGGPLTVWAVLDRARNRG</sequence>
<dbReference type="RefSeq" id="WP_141926179.1">
    <property type="nucleotide sequence ID" value="NZ_VFQC01000003.1"/>
</dbReference>
<organism evidence="3 4">
    <name type="scientific">Haloactinospora alba</name>
    <dbReference type="NCBI Taxonomy" id="405555"/>
    <lineage>
        <taxon>Bacteria</taxon>
        <taxon>Bacillati</taxon>
        <taxon>Actinomycetota</taxon>
        <taxon>Actinomycetes</taxon>
        <taxon>Streptosporangiales</taxon>
        <taxon>Nocardiopsidaceae</taxon>
        <taxon>Haloactinospora</taxon>
    </lineage>
</organism>
<dbReference type="GO" id="GO:0004674">
    <property type="term" value="F:protein serine/threonine kinase activity"/>
    <property type="evidence" value="ECO:0007669"/>
    <property type="project" value="UniProtKB-KW"/>
</dbReference>
<protein>
    <submittedName>
        <fullName evidence="3">Histidine kinase-like protein</fullName>
    </submittedName>
</protein>
<feature type="domain" description="Histidine kinase/HSP90-like ATPase" evidence="2">
    <location>
        <begin position="39"/>
        <end position="145"/>
    </location>
</feature>
<evidence type="ECO:0000259" key="2">
    <source>
        <dbReference type="Pfam" id="PF13581"/>
    </source>
</evidence>
<gene>
    <name evidence="3" type="ORF">FHX37_4493</name>
</gene>